<accession>A0A8H5H9A9</accession>
<sequence length="157" mass="17353">MNRTLEDTPASQTMNAHVHSSPRKSVQVTQRLDCPAKSHGKRSDSYLQIHPPEVILQGSTVPSVHRMGSTRSPVPTFFATNLGPNSGSTVTITIVIPNAPSFNSTRTRNCTPPAPTFPTIPHLPAIPHPLPQRIPRPHPLLPFHRLIPHGHHQRQNR</sequence>
<name>A0A8H5H9A9_9AGAR</name>
<feature type="region of interest" description="Disordered" evidence="1">
    <location>
        <begin position="1"/>
        <end position="30"/>
    </location>
</feature>
<dbReference type="AlphaFoldDB" id="A0A8H5H9A9"/>
<evidence type="ECO:0000313" key="2">
    <source>
        <dbReference type="EMBL" id="KAF5378840.1"/>
    </source>
</evidence>
<proteinExistence type="predicted"/>
<dbReference type="EMBL" id="JAACJP010000018">
    <property type="protein sequence ID" value="KAF5378840.1"/>
    <property type="molecule type" value="Genomic_DNA"/>
</dbReference>
<dbReference type="Proteomes" id="UP000565441">
    <property type="component" value="Unassembled WGS sequence"/>
</dbReference>
<gene>
    <name evidence="2" type="ORF">D9615_006965</name>
</gene>
<protein>
    <submittedName>
        <fullName evidence="2">Uncharacterized protein</fullName>
    </submittedName>
</protein>
<comment type="caution">
    <text evidence="2">The sequence shown here is derived from an EMBL/GenBank/DDBJ whole genome shotgun (WGS) entry which is preliminary data.</text>
</comment>
<evidence type="ECO:0000256" key="1">
    <source>
        <dbReference type="SAM" id="MobiDB-lite"/>
    </source>
</evidence>
<keyword evidence="3" id="KW-1185">Reference proteome</keyword>
<reference evidence="2 3" key="1">
    <citation type="journal article" date="2020" name="ISME J.">
        <title>Uncovering the hidden diversity of litter-decomposition mechanisms in mushroom-forming fungi.</title>
        <authorList>
            <person name="Floudas D."/>
            <person name="Bentzer J."/>
            <person name="Ahren D."/>
            <person name="Johansson T."/>
            <person name="Persson P."/>
            <person name="Tunlid A."/>
        </authorList>
    </citation>
    <scope>NUCLEOTIDE SEQUENCE [LARGE SCALE GENOMIC DNA]</scope>
    <source>
        <strain evidence="2 3">CBS 661.87</strain>
    </source>
</reference>
<organism evidence="2 3">
    <name type="scientific">Tricholomella constricta</name>
    <dbReference type="NCBI Taxonomy" id="117010"/>
    <lineage>
        <taxon>Eukaryota</taxon>
        <taxon>Fungi</taxon>
        <taxon>Dikarya</taxon>
        <taxon>Basidiomycota</taxon>
        <taxon>Agaricomycotina</taxon>
        <taxon>Agaricomycetes</taxon>
        <taxon>Agaricomycetidae</taxon>
        <taxon>Agaricales</taxon>
        <taxon>Tricholomatineae</taxon>
        <taxon>Lyophyllaceae</taxon>
        <taxon>Tricholomella</taxon>
    </lineage>
</organism>
<evidence type="ECO:0000313" key="3">
    <source>
        <dbReference type="Proteomes" id="UP000565441"/>
    </source>
</evidence>